<dbReference type="PANTHER" id="PTHR47592">
    <property type="entry name" value="PBF68 PROTEIN"/>
    <property type="match status" value="1"/>
</dbReference>
<dbReference type="GO" id="GO:0008270">
    <property type="term" value="F:zinc ion binding"/>
    <property type="evidence" value="ECO:0007669"/>
    <property type="project" value="InterPro"/>
</dbReference>
<dbReference type="SUPFAM" id="SSF57756">
    <property type="entry name" value="Retrovirus zinc finger-like domains"/>
    <property type="match status" value="1"/>
</dbReference>
<keyword evidence="4" id="KW-1185">Reference proteome</keyword>
<reference evidence="3 4" key="1">
    <citation type="journal article" date="2016" name="G3 (Bethesda)">
        <title>First Draft Assembly and Annotation of the Genome of a California Endemic Oak Quercus lobata Nee (Fagaceae).</title>
        <authorList>
            <person name="Sork V.L."/>
            <person name="Fitz-Gibbon S.T."/>
            <person name="Puiu D."/>
            <person name="Crepeau M."/>
            <person name="Gugger P.F."/>
            <person name="Sherman R."/>
            <person name="Stevens K."/>
            <person name="Langley C.H."/>
            <person name="Pellegrini M."/>
            <person name="Salzberg S.L."/>
        </authorList>
    </citation>
    <scope>NUCLEOTIDE SEQUENCE [LARGE SCALE GENOMIC DNA]</scope>
    <source>
        <strain evidence="3 4">cv. SW786</strain>
    </source>
</reference>
<feature type="region of interest" description="Disordered" evidence="1">
    <location>
        <begin position="213"/>
        <end position="254"/>
    </location>
</feature>
<feature type="compositionally biased region" description="Basic residues" evidence="1">
    <location>
        <begin position="244"/>
        <end position="254"/>
    </location>
</feature>
<evidence type="ECO:0000256" key="1">
    <source>
        <dbReference type="SAM" id="MobiDB-lite"/>
    </source>
</evidence>
<dbReference type="Proteomes" id="UP000594261">
    <property type="component" value="Chromosome 5"/>
</dbReference>
<dbReference type="AlphaFoldDB" id="A0A7N2LT73"/>
<dbReference type="OMA" id="CRHAILG"/>
<organism evidence="3 4">
    <name type="scientific">Quercus lobata</name>
    <name type="common">Valley oak</name>
    <dbReference type="NCBI Taxonomy" id="97700"/>
    <lineage>
        <taxon>Eukaryota</taxon>
        <taxon>Viridiplantae</taxon>
        <taxon>Streptophyta</taxon>
        <taxon>Embryophyta</taxon>
        <taxon>Tracheophyta</taxon>
        <taxon>Spermatophyta</taxon>
        <taxon>Magnoliopsida</taxon>
        <taxon>eudicotyledons</taxon>
        <taxon>Gunneridae</taxon>
        <taxon>Pentapetalae</taxon>
        <taxon>rosids</taxon>
        <taxon>fabids</taxon>
        <taxon>Fagales</taxon>
        <taxon>Fagaceae</taxon>
        <taxon>Quercus</taxon>
    </lineage>
</organism>
<dbReference type="EnsemblPlants" id="QL05p080279:mrna">
    <property type="protein sequence ID" value="QL05p080279:mrna"/>
    <property type="gene ID" value="QL05p080279"/>
</dbReference>
<evidence type="ECO:0000313" key="4">
    <source>
        <dbReference type="Proteomes" id="UP000594261"/>
    </source>
</evidence>
<dbReference type="Pfam" id="PF22936">
    <property type="entry name" value="Pol_BBD"/>
    <property type="match status" value="1"/>
</dbReference>
<dbReference type="PANTHER" id="PTHR47592:SF27">
    <property type="entry name" value="OS08G0421700 PROTEIN"/>
    <property type="match status" value="1"/>
</dbReference>
<reference evidence="3" key="2">
    <citation type="submission" date="2021-01" db="UniProtKB">
        <authorList>
            <consortium name="EnsemblPlants"/>
        </authorList>
    </citation>
    <scope>IDENTIFICATION</scope>
</reference>
<dbReference type="EMBL" id="LRBV02000005">
    <property type="status" value="NOT_ANNOTATED_CDS"/>
    <property type="molecule type" value="Genomic_DNA"/>
</dbReference>
<dbReference type="GO" id="GO:0003676">
    <property type="term" value="F:nucleic acid binding"/>
    <property type="evidence" value="ECO:0007669"/>
    <property type="project" value="InterPro"/>
</dbReference>
<feature type="domain" description="Retrovirus-related Pol polyprotein from transposon TNT 1-94-like beta-barrel" evidence="2">
    <location>
        <begin position="271"/>
        <end position="337"/>
    </location>
</feature>
<dbReference type="Gramene" id="QL05p080279:mrna">
    <property type="protein sequence ID" value="QL05p080279:mrna"/>
    <property type="gene ID" value="QL05p080279"/>
</dbReference>
<sequence length="368" mass="41539">MATKNVVADLTKGEKLDGTNYDMWHRKIQYLLNEQEVLETLTNVMMQPENGNTAQHRRDLEAYESWVKKDRCARFTMLSSMHNDLIGEFENYPNAQEMWNQLKIAFAGTSATRLRALTLKFEQYVMDSKHSIAEHLRTMSALIRDLKAAGNNLSDEQQVTAVIRSLPEPTWGQMKLVLTHSENIKTFTDISRHLELEAERMGAHQNTLLVAQSGQRKAFRPKRKGQGRNAKGAGNLGPKEGKIAKRQKGKRAKKDKAKIKCYNCGKKGHFAHSGATKHIARDRVGCVDYKRIPTGTQYVILGNGAQEEVIGVGTYQLKLRLGRTLLLHDVLHAPGVQYHSSFSFIAHNDDISDFVIWHARLGHIGKIG</sequence>
<feature type="compositionally biased region" description="Basic residues" evidence="1">
    <location>
        <begin position="217"/>
        <end position="226"/>
    </location>
</feature>
<proteinExistence type="predicted"/>
<dbReference type="InterPro" id="IPR054722">
    <property type="entry name" value="PolX-like_BBD"/>
</dbReference>
<protein>
    <recommendedName>
        <fullName evidence="2">Retrovirus-related Pol polyprotein from transposon TNT 1-94-like beta-barrel domain-containing protein</fullName>
    </recommendedName>
</protein>
<dbReference type="Pfam" id="PF14223">
    <property type="entry name" value="Retrotran_gag_2"/>
    <property type="match status" value="1"/>
</dbReference>
<evidence type="ECO:0000313" key="3">
    <source>
        <dbReference type="EnsemblPlants" id="QL05p080279:mrna"/>
    </source>
</evidence>
<dbReference type="InParanoid" id="A0A7N2LT73"/>
<evidence type="ECO:0000259" key="2">
    <source>
        <dbReference type="Pfam" id="PF22936"/>
    </source>
</evidence>
<dbReference type="InterPro" id="IPR036875">
    <property type="entry name" value="Znf_CCHC_sf"/>
</dbReference>
<accession>A0A7N2LT73</accession>
<name>A0A7N2LT73_QUELO</name>